<comment type="caution">
    <text evidence="2">The sequence shown here is derived from an EMBL/GenBank/DDBJ whole genome shotgun (WGS) entry which is preliminary data.</text>
</comment>
<feature type="chain" id="PRO_5025430866" description="PKD domain-containing protein" evidence="1">
    <location>
        <begin position="32"/>
        <end position="817"/>
    </location>
</feature>
<gene>
    <name evidence="2" type="ORF">G0Q06_12295</name>
</gene>
<feature type="signal peptide" evidence="1">
    <location>
        <begin position="1"/>
        <end position="31"/>
    </location>
</feature>
<dbReference type="AlphaFoldDB" id="A0A6B2M544"/>
<evidence type="ECO:0000313" key="3">
    <source>
        <dbReference type="Proteomes" id="UP000478417"/>
    </source>
</evidence>
<proteinExistence type="predicted"/>
<name>A0A6B2M544_9BACT</name>
<dbReference type="EMBL" id="JAAGNX010000003">
    <property type="protein sequence ID" value="NDV63237.1"/>
    <property type="molecule type" value="Genomic_DNA"/>
</dbReference>
<accession>A0A6B2M544</accession>
<protein>
    <recommendedName>
        <fullName evidence="4">PKD domain-containing protein</fullName>
    </recommendedName>
</protein>
<keyword evidence="1" id="KW-0732">Signal</keyword>
<reference evidence="2 3" key="1">
    <citation type="submission" date="2020-02" db="EMBL/GenBank/DDBJ databases">
        <title>Albibacoteraceae fam. nov., the first described family within the subdivision 4 Verrucomicrobia.</title>
        <authorList>
            <person name="Xi F."/>
        </authorList>
    </citation>
    <scope>NUCLEOTIDE SEQUENCE [LARGE SCALE GENOMIC DNA]</scope>
    <source>
        <strain evidence="2 3">CK1056</strain>
    </source>
</reference>
<sequence length="817" mass="86117">MRFKSTLRAGFILRFAAAIAAIGLFASNAHAQANIIANPSFEDGCTTDTGGVNSGFDIPNGWEAFNGGGCNSDAARTGTGSAYLNNNGIGNFSAPALIQQGFAAVPGDIFYFSGWVKVDNEIDFATFKINFRDTVGATNLQPVVEDPELLPGTFIDNDASFPGIATDALQGSTVSNGGTLSDDWIFLEVRGTVPENCDLIQLIILHVPVADGGVWVDDVFGYKLDGPSYIYPKQQIVAVPNGGDIDVTWQSVAPRDYVVESTTLIDPVSTVWVDESGVVGGTGEEVTFTVLGAAPAAGQKKFFRIQSDPIDRGPIPNGLIQDPFDTGSPTMTDWLGKAVFTQGATVEEGPYNTTEAPFAVIDSNSATFGINDLKNDGDAFWDGGTAEVSVYQSFPTPENTDGVRPFVNLRGRTIIFRGGVTISEAYDSGNLGEVFIEFIGTNHEVVGYKSFDISQDNPATGDYDNGFMNATTDGKFSFFAYVPESDLNYINVGFRNTGTIDSAGEMSIIDSVVPTLQIISAATLAPWLGEAVPDNTNLVRNNLFTEGTEGLDEWELFQTWENDTITPLSDGNVTASSGVVTFGVDATDSGAASFQQNFFLPKNNAYANNTYNVYDRYVTISGNAVASGYAGGNFPEIGIQVLNLGNSINAATLFISDLTTFDDINCDGTTYDPVTGAFTISTLIPAITDGINAIQLVFRNNIVTPGGGGQLEISNVSMVVAPVADLGTATVTGTTTPAAGVDESYSVAISGSATNLDYVWEVFPDDPFDSATITGGNSSSVTINFADPGDYTLVATVCDPTATDGVSTSGIVLITVP</sequence>
<organism evidence="2 3">
    <name type="scientific">Oceanipulchritudo coccoides</name>
    <dbReference type="NCBI Taxonomy" id="2706888"/>
    <lineage>
        <taxon>Bacteria</taxon>
        <taxon>Pseudomonadati</taxon>
        <taxon>Verrucomicrobiota</taxon>
        <taxon>Opitutia</taxon>
        <taxon>Puniceicoccales</taxon>
        <taxon>Oceanipulchritudinaceae</taxon>
        <taxon>Oceanipulchritudo</taxon>
    </lineage>
</organism>
<evidence type="ECO:0008006" key="4">
    <source>
        <dbReference type="Google" id="ProtNLM"/>
    </source>
</evidence>
<dbReference type="Proteomes" id="UP000478417">
    <property type="component" value="Unassembled WGS sequence"/>
</dbReference>
<evidence type="ECO:0000313" key="2">
    <source>
        <dbReference type="EMBL" id="NDV63237.1"/>
    </source>
</evidence>
<keyword evidence="3" id="KW-1185">Reference proteome</keyword>
<dbReference type="Gene3D" id="2.60.120.260">
    <property type="entry name" value="Galactose-binding domain-like"/>
    <property type="match status" value="1"/>
</dbReference>
<evidence type="ECO:0000256" key="1">
    <source>
        <dbReference type="SAM" id="SignalP"/>
    </source>
</evidence>
<dbReference type="RefSeq" id="WP_163966506.1">
    <property type="nucleotide sequence ID" value="NZ_JAAGNX010000003.1"/>
</dbReference>